<dbReference type="RefSeq" id="WP_050606670.1">
    <property type="nucleotide sequence ID" value="NZ_CABKUB010000006.1"/>
</dbReference>
<dbReference type="EMBL" id="SXDP01000011">
    <property type="protein sequence ID" value="NEZ47718.1"/>
    <property type="molecule type" value="Genomic_DNA"/>
</dbReference>
<dbReference type="SUPFAM" id="SSF53335">
    <property type="entry name" value="S-adenosyl-L-methionine-dependent methyltransferases"/>
    <property type="match status" value="1"/>
</dbReference>
<keyword evidence="4" id="KW-1185">Reference proteome</keyword>
<evidence type="ECO:0000259" key="2">
    <source>
        <dbReference type="Pfam" id="PF13649"/>
    </source>
</evidence>
<dbReference type="Proteomes" id="UP000473885">
    <property type="component" value="Unassembled WGS sequence"/>
</dbReference>
<evidence type="ECO:0000256" key="1">
    <source>
        <dbReference type="ARBA" id="ARBA00022679"/>
    </source>
</evidence>
<evidence type="ECO:0000313" key="4">
    <source>
        <dbReference type="Proteomes" id="UP000473885"/>
    </source>
</evidence>
<dbReference type="InterPro" id="IPR029063">
    <property type="entry name" value="SAM-dependent_MTases_sf"/>
</dbReference>
<reference evidence="3 4" key="1">
    <citation type="submission" date="2019-04" db="EMBL/GenBank/DDBJ databases">
        <title>Genome sequencing of Clostridium botulinum Groups I-IV and Clostridium butyricum.</title>
        <authorList>
            <person name="Brunt J."/>
            <person name="Van Vliet A.H.M."/>
            <person name="Stringer S.C."/>
            <person name="Carter A.T."/>
            <person name="Peck M.W."/>
        </authorList>
    </citation>
    <scope>NUCLEOTIDE SEQUENCE [LARGE SCALE GENOMIC DNA]</scope>
    <source>
        <strain evidence="3 4">IFR 18/094</strain>
    </source>
</reference>
<feature type="domain" description="Methyltransferase" evidence="2">
    <location>
        <begin position="43"/>
        <end position="137"/>
    </location>
</feature>
<evidence type="ECO:0000313" key="3">
    <source>
        <dbReference type="EMBL" id="NEZ47718.1"/>
    </source>
</evidence>
<dbReference type="Gene3D" id="3.40.50.150">
    <property type="entry name" value="Vaccinia Virus protein VP39"/>
    <property type="match status" value="1"/>
</dbReference>
<accession>A0A6M0RE83</accession>
<dbReference type="InterPro" id="IPR041698">
    <property type="entry name" value="Methyltransf_25"/>
</dbReference>
<protein>
    <submittedName>
        <fullName evidence="3">Class I SAM-dependent methyltransferase</fullName>
    </submittedName>
</protein>
<keyword evidence="1 3" id="KW-0808">Transferase</keyword>
<dbReference type="CDD" id="cd02440">
    <property type="entry name" value="AdoMet_MTases"/>
    <property type="match status" value="1"/>
</dbReference>
<dbReference type="GO" id="GO:0032259">
    <property type="term" value="P:methylation"/>
    <property type="evidence" value="ECO:0007669"/>
    <property type="project" value="UniProtKB-KW"/>
</dbReference>
<dbReference type="GO" id="GO:0008168">
    <property type="term" value="F:methyltransferase activity"/>
    <property type="evidence" value="ECO:0007669"/>
    <property type="project" value="UniProtKB-KW"/>
</dbReference>
<gene>
    <name evidence="3" type="ORF">FDF74_11035</name>
</gene>
<sequence length="250" mass="29967">MNCYREFAHIYDDLINDDINYKKWSNTIINICNELNIDKDNYLDLACGTGNLTLELASNFKSIWAVDLSYDMLTEAENKFRNHKIKSKFICQDICDLNLNKKFNLITCCLDSVNYILDKNKLESFFKNVYNHLEDDGIFIFDINSYYKLSEVLGNNLFNYDDENITYIWENYLEDDIVQMNISFFINKEDNIYFRFDEEHKERAYKKEEIEDIIKNKGFKIVKLLDSYEEKKIIDKTERIVFVIVKNKLF</sequence>
<dbReference type="OrthoDB" id="9811589at2"/>
<keyword evidence="3" id="KW-0489">Methyltransferase</keyword>
<dbReference type="AlphaFoldDB" id="A0A6M0RE83"/>
<dbReference type="PANTHER" id="PTHR43861">
    <property type="entry name" value="TRANS-ACONITATE 2-METHYLTRANSFERASE-RELATED"/>
    <property type="match status" value="1"/>
</dbReference>
<dbReference type="Pfam" id="PF13649">
    <property type="entry name" value="Methyltransf_25"/>
    <property type="match status" value="1"/>
</dbReference>
<organism evidence="3 4">
    <name type="scientific">Clostridium niameyense</name>
    <dbReference type="NCBI Taxonomy" id="1622073"/>
    <lineage>
        <taxon>Bacteria</taxon>
        <taxon>Bacillati</taxon>
        <taxon>Bacillota</taxon>
        <taxon>Clostridia</taxon>
        <taxon>Eubacteriales</taxon>
        <taxon>Clostridiaceae</taxon>
        <taxon>Clostridium</taxon>
    </lineage>
</organism>
<dbReference type="PANTHER" id="PTHR43861:SF6">
    <property type="entry name" value="METHYLTRANSFERASE TYPE 11"/>
    <property type="match status" value="1"/>
</dbReference>
<proteinExistence type="predicted"/>
<name>A0A6M0RE83_9CLOT</name>
<comment type="caution">
    <text evidence="3">The sequence shown here is derived from an EMBL/GenBank/DDBJ whole genome shotgun (WGS) entry which is preliminary data.</text>
</comment>
<dbReference type="Gene3D" id="2.20.25.110">
    <property type="entry name" value="S-adenosyl-L-methionine-dependent methyltransferases"/>
    <property type="match status" value="1"/>
</dbReference>